<reference evidence="3 4" key="1">
    <citation type="submission" date="2019-12" db="EMBL/GenBank/DDBJ databases">
        <authorList>
            <person name="Floudas D."/>
            <person name="Bentzer J."/>
            <person name="Ahren D."/>
            <person name="Johansson T."/>
            <person name="Persson P."/>
            <person name="Tunlid A."/>
        </authorList>
    </citation>
    <scope>NUCLEOTIDE SEQUENCE [LARGE SCALE GENOMIC DNA]</scope>
    <source>
        <strain evidence="3 4">CBS 102.39</strain>
    </source>
</reference>
<protein>
    <recommendedName>
        <fullName evidence="2">DUF6533 domain-containing protein</fullName>
    </recommendedName>
</protein>
<evidence type="ECO:0000313" key="3">
    <source>
        <dbReference type="EMBL" id="KAF4622159.1"/>
    </source>
</evidence>
<dbReference type="Pfam" id="PF20151">
    <property type="entry name" value="DUF6533"/>
    <property type="match status" value="1"/>
</dbReference>
<keyword evidence="1" id="KW-1133">Transmembrane helix</keyword>
<evidence type="ECO:0000259" key="2">
    <source>
        <dbReference type="Pfam" id="PF20151"/>
    </source>
</evidence>
<gene>
    <name evidence="3" type="ORF">D9613_009408</name>
</gene>
<feature type="transmembrane region" description="Helical" evidence="1">
    <location>
        <begin position="47"/>
        <end position="73"/>
    </location>
</feature>
<feature type="transmembrane region" description="Helical" evidence="1">
    <location>
        <begin position="16"/>
        <end position="35"/>
    </location>
</feature>
<dbReference type="AlphaFoldDB" id="A0A8H4R2E6"/>
<organism evidence="3 4">
    <name type="scientific">Agrocybe pediades</name>
    <dbReference type="NCBI Taxonomy" id="84607"/>
    <lineage>
        <taxon>Eukaryota</taxon>
        <taxon>Fungi</taxon>
        <taxon>Dikarya</taxon>
        <taxon>Basidiomycota</taxon>
        <taxon>Agaricomycotina</taxon>
        <taxon>Agaricomycetes</taxon>
        <taxon>Agaricomycetidae</taxon>
        <taxon>Agaricales</taxon>
        <taxon>Agaricineae</taxon>
        <taxon>Strophariaceae</taxon>
        <taxon>Agrocybe</taxon>
    </lineage>
</organism>
<feature type="domain" description="DUF6533" evidence="2">
    <location>
        <begin position="21"/>
        <end position="63"/>
    </location>
</feature>
<proteinExistence type="predicted"/>
<evidence type="ECO:0000256" key="1">
    <source>
        <dbReference type="SAM" id="Phobius"/>
    </source>
</evidence>
<evidence type="ECO:0000313" key="4">
    <source>
        <dbReference type="Proteomes" id="UP000521872"/>
    </source>
</evidence>
<keyword evidence="1" id="KW-0472">Membrane</keyword>
<dbReference type="InterPro" id="IPR045340">
    <property type="entry name" value="DUF6533"/>
</dbReference>
<accession>A0A8H4R2E6</accession>
<keyword evidence="4" id="KW-1185">Reference proteome</keyword>
<sequence length="80" mass="8633">MPRVSPAATCPTFDNLMTTLASAVTIIAVDHVLTFGQEVDLIWSQKFSLGTALFLINRYFGFATAFATAYGLVIPSSTDK</sequence>
<dbReference type="Proteomes" id="UP000521872">
    <property type="component" value="Unassembled WGS sequence"/>
</dbReference>
<name>A0A8H4R2E6_9AGAR</name>
<dbReference type="EMBL" id="JAACJL010000002">
    <property type="protein sequence ID" value="KAF4622159.1"/>
    <property type="molecule type" value="Genomic_DNA"/>
</dbReference>
<comment type="caution">
    <text evidence="3">The sequence shown here is derived from an EMBL/GenBank/DDBJ whole genome shotgun (WGS) entry which is preliminary data.</text>
</comment>
<keyword evidence="1" id="KW-0812">Transmembrane</keyword>